<dbReference type="SUPFAM" id="SSF53187">
    <property type="entry name" value="Zn-dependent exopeptidases"/>
    <property type="match status" value="1"/>
</dbReference>
<dbReference type="InterPro" id="IPR002933">
    <property type="entry name" value="Peptidase_M20"/>
</dbReference>
<dbReference type="PANTHER" id="PTHR43270">
    <property type="entry name" value="BETA-ALA-HIS DIPEPTIDASE"/>
    <property type="match status" value="1"/>
</dbReference>
<dbReference type="GO" id="GO:0016805">
    <property type="term" value="F:dipeptidase activity"/>
    <property type="evidence" value="ECO:0007669"/>
    <property type="project" value="UniProtKB-KW"/>
</dbReference>
<evidence type="ECO:0000256" key="3">
    <source>
        <dbReference type="ARBA" id="ARBA00022801"/>
    </source>
</evidence>
<proteinExistence type="predicted"/>
<keyword evidence="1" id="KW-0645">Protease</keyword>
<dbReference type="RefSeq" id="WP_251607682.1">
    <property type="nucleotide sequence ID" value="NZ_JAMQJY010000001.1"/>
</dbReference>
<feature type="domain" description="Peptidase M20 dimerisation" evidence="4">
    <location>
        <begin position="194"/>
        <end position="354"/>
    </location>
</feature>
<evidence type="ECO:0000313" key="6">
    <source>
        <dbReference type="Proteomes" id="UP001203665"/>
    </source>
</evidence>
<accession>A0ABT0XJJ6</accession>
<dbReference type="InterPro" id="IPR051458">
    <property type="entry name" value="Cyt/Met_Dipeptidase"/>
</dbReference>
<comment type="caution">
    <text evidence="5">The sequence shown here is derived from an EMBL/GenBank/DDBJ whole genome shotgun (WGS) entry which is preliminary data.</text>
</comment>
<reference evidence="5" key="1">
    <citation type="submission" date="2022-06" db="EMBL/GenBank/DDBJ databases">
        <title>Alkalicoccobacillus porphyridii sp. nov., isolated from a marine red alga, Porphyridium purpureum and reclassification of Shouchella plakortidis and Shouchella gibsonii as Alkalicoccobacillus plakortidis comb. nov. and Alkalicoccobacillus gibsonii comb. nov.</title>
        <authorList>
            <person name="Kim K.H."/>
            <person name="Lee J.K."/>
            <person name="Han D.M."/>
            <person name="Baek J.H."/>
            <person name="Jeon C.O."/>
        </authorList>
    </citation>
    <scope>NUCLEOTIDE SEQUENCE</scope>
    <source>
        <strain evidence="5">DSM 19153</strain>
    </source>
</reference>
<name>A0ABT0XJJ6_9BACI</name>
<dbReference type="NCBIfam" id="NF006579">
    <property type="entry name" value="PRK09104.1"/>
    <property type="match status" value="1"/>
</dbReference>
<keyword evidence="3 5" id="KW-0378">Hydrolase</keyword>
<dbReference type="Pfam" id="PF01546">
    <property type="entry name" value="Peptidase_M20"/>
    <property type="match status" value="1"/>
</dbReference>
<protein>
    <submittedName>
        <fullName evidence="5">Dipeptidase</fullName>
        <ecNumber evidence="5">3.4.13.-</ecNumber>
    </submittedName>
</protein>
<dbReference type="NCBIfam" id="NF005914">
    <property type="entry name" value="PRK07907.1"/>
    <property type="match status" value="1"/>
</dbReference>
<dbReference type="Pfam" id="PF07687">
    <property type="entry name" value="M20_dimer"/>
    <property type="match status" value="1"/>
</dbReference>
<dbReference type="InterPro" id="IPR036264">
    <property type="entry name" value="Bact_exopeptidase_dim_dom"/>
</dbReference>
<dbReference type="SUPFAM" id="SSF55031">
    <property type="entry name" value="Bacterial exopeptidase dimerisation domain"/>
    <property type="match status" value="1"/>
</dbReference>
<dbReference type="Gene3D" id="3.30.70.360">
    <property type="match status" value="1"/>
</dbReference>
<dbReference type="EMBL" id="JAMQJY010000001">
    <property type="protein sequence ID" value="MCM2676066.1"/>
    <property type="molecule type" value="Genomic_DNA"/>
</dbReference>
<evidence type="ECO:0000256" key="2">
    <source>
        <dbReference type="ARBA" id="ARBA00022723"/>
    </source>
</evidence>
<dbReference type="Gene3D" id="3.40.630.10">
    <property type="entry name" value="Zn peptidases"/>
    <property type="match status" value="1"/>
</dbReference>
<organism evidence="5 6">
    <name type="scientific">Alkalicoccobacillus plakortidis</name>
    <dbReference type="NCBI Taxonomy" id="444060"/>
    <lineage>
        <taxon>Bacteria</taxon>
        <taxon>Bacillati</taxon>
        <taxon>Bacillota</taxon>
        <taxon>Bacilli</taxon>
        <taxon>Bacillales</taxon>
        <taxon>Bacillaceae</taxon>
        <taxon>Alkalicoccobacillus</taxon>
    </lineage>
</organism>
<dbReference type="PANTHER" id="PTHR43270:SF12">
    <property type="entry name" value="SUCCINYL-DIAMINOPIMELATE DESUCCINYLASE"/>
    <property type="match status" value="1"/>
</dbReference>
<dbReference type="CDD" id="cd05680">
    <property type="entry name" value="M20_dipept_like"/>
    <property type="match status" value="1"/>
</dbReference>
<evidence type="ECO:0000313" key="5">
    <source>
        <dbReference type="EMBL" id="MCM2676066.1"/>
    </source>
</evidence>
<keyword evidence="5" id="KW-0224">Dipeptidase</keyword>
<dbReference type="InterPro" id="IPR011650">
    <property type="entry name" value="Peptidase_M20_dimer"/>
</dbReference>
<dbReference type="EC" id="3.4.13.-" evidence="5"/>
<evidence type="ECO:0000256" key="1">
    <source>
        <dbReference type="ARBA" id="ARBA00022670"/>
    </source>
</evidence>
<gene>
    <name evidence="5" type="ORF">NDM98_11550</name>
</gene>
<keyword evidence="6" id="KW-1185">Reference proteome</keyword>
<evidence type="ECO:0000259" key="4">
    <source>
        <dbReference type="Pfam" id="PF07687"/>
    </source>
</evidence>
<sequence>MSNNVLTYIHENRENHLNELIEFLRIPSISALSDHKGDVRKAAEWAVQSLEKAGLTTVELMETPGHPVVYGEWSSADNTHTILVYGHYDVQPVDPVELWDSPPFEPVIHDEKLFARGASDDKGQTFMHIKAVEALLKVNGKLPFNVKFLIEGEEEIGSPSLDAFVADNKELLAADVLLISDTPMLGKGRPAVCTGLRGMCSLQVDVKGAKGDLHSGLYGGAVQNSIHALVQLLDTLRDENGRIQVEGFYDNVIEPTAEERESYKNLGDYETELKDELGVRELFGEKGYTAREHTWIRPTLEVNGIYGGFQGEGVKTVIPSEAHAKITCRLVPGQDPDQISEFIEKHLEAHTPPGVTVTTKRFDKGKPFLAPTDHPAFKTAADSYEKVYGEPALFTRMGGSIPVVETFDQVLNIPILLMGFGLPSENFHAPNEHFHLENYDKGIETLITYWETVTFD</sequence>
<dbReference type="Proteomes" id="UP001203665">
    <property type="component" value="Unassembled WGS sequence"/>
</dbReference>
<keyword evidence="2" id="KW-0479">Metal-binding</keyword>
<dbReference type="NCBIfam" id="NF006053">
    <property type="entry name" value="PRK08201.1"/>
    <property type="match status" value="1"/>
</dbReference>